<proteinExistence type="predicted"/>
<reference evidence="1 2" key="1">
    <citation type="submission" date="2020-06" db="EMBL/GenBank/DDBJ databases">
        <title>Long-read sequencing of DSM26481-BlokeschLab.</title>
        <authorList>
            <person name="Blokesch M."/>
        </authorList>
    </citation>
    <scope>NUCLEOTIDE SEQUENCE [LARGE SCALE GENOMIC DNA]</scope>
    <source>
        <strain evidence="1 2">DSM 26481</strain>
    </source>
</reference>
<name>A0A7H8UFC2_ENTCL</name>
<organism evidence="1 2">
    <name type="scientific">Enterobacter cloacae</name>
    <dbReference type="NCBI Taxonomy" id="550"/>
    <lineage>
        <taxon>Bacteria</taxon>
        <taxon>Pseudomonadati</taxon>
        <taxon>Pseudomonadota</taxon>
        <taxon>Gammaproteobacteria</taxon>
        <taxon>Enterobacterales</taxon>
        <taxon>Enterobacteriaceae</taxon>
        <taxon>Enterobacter</taxon>
        <taxon>Enterobacter cloacae complex</taxon>
    </lineage>
</organism>
<evidence type="ECO:0000313" key="2">
    <source>
        <dbReference type="Proteomes" id="UP000509421"/>
    </source>
</evidence>
<dbReference type="EMBL" id="CP056117">
    <property type="protein sequence ID" value="QKZ98493.1"/>
    <property type="molecule type" value="Genomic_DNA"/>
</dbReference>
<sequence>MTFTGQFSKDLPDYELARSLGLASGGDINFTALAGQLDCSRNFSQAGIIYSDGTRQWLVRPSRRIATPNESSVSHVVITKVNASQVNPVHATTATIQSPSLATEIGSTAISCGAAILTVVLAAGAGMAIPLTAGSSGAIAAVILAGGVATGIQCANGLGRLSLIAMNHDDYVAWMDSQEWYTATNTALDAISLAGAAAGLKSAALTYRLLNRSSSESLLSLLQKMSRADRTRLTEEIIRIRNPGISNSGVKAAMKAGVYPKRYPSEALQLLLQRELLNTISNSSAFVGSAISGNIRNPQNVAQTGKYIFGLIQSFSFTGSY</sequence>
<protein>
    <submittedName>
        <fullName evidence="1">Uncharacterized protein</fullName>
    </submittedName>
</protein>
<dbReference type="AlphaFoldDB" id="A0A7H8UFC2"/>
<dbReference type="RefSeq" id="WP_063854376.1">
    <property type="nucleotide sequence ID" value="NZ_CP056117.1"/>
</dbReference>
<dbReference type="Proteomes" id="UP000509421">
    <property type="component" value="Chromosome"/>
</dbReference>
<gene>
    <name evidence="1" type="ORF">HWQ14_12775</name>
</gene>
<accession>A0A7H8UFC2</accession>
<evidence type="ECO:0000313" key="1">
    <source>
        <dbReference type="EMBL" id="QKZ98493.1"/>
    </source>
</evidence>